<evidence type="ECO:0000313" key="12">
    <source>
        <dbReference type="EMBL" id="VDD79650.1"/>
    </source>
</evidence>
<evidence type="ECO:0000256" key="4">
    <source>
        <dbReference type="ARBA" id="ARBA00022723"/>
    </source>
</evidence>
<feature type="compositionally biased region" description="Basic residues" evidence="10">
    <location>
        <begin position="92"/>
        <end position="107"/>
    </location>
</feature>
<dbReference type="PANTHER" id="PTHR46077">
    <property type="entry name" value="E3 UBIQUITIN-PROTEIN LIGASE TOPORS"/>
    <property type="match status" value="1"/>
</dbReference>
<feature type="region of interest" description="Disordered" evidence="10">
    <location>
        <begin position="858"/>
        <end position="894"/>
    </location>
</feature>
<dbReference type="CDD" id="cd23130">
    <property type="entry name" value="RING-HC_EHV1-like"/>
    <property type="match status" value="1"/>
</dbReference>
<evidence type="ECO:0000313" key="13">
    <source>
        <dbReference type="Proteomes" id="UP000267029"/>
    </source>
</evidence>
<evidence type="ECO:0000256" key="2">
    <source>
        <dbReference type="ARBA" id="ARBA00012483"/>
    </source>
</evidence>
<feature type="compositionally biased region" description="Basic residues" evidence="10">
    <location>
        <begin position="1"/>
        <end position="12"/>
    </location>
</feature>
<feature type="compositionally biased region" description="Basic residues" evidence="10">
    <location>
        <begin position="42"/>
        <end position="52"/>
    </location>
</feature>
<evidence type="ECO:0000259" key="11">
    <source>
        <dbReference type="PROSITE" id="PS50089"/>
    </source>
</evidence>
<evidence type="ECO:0000256" key="5">
    <source>
        <dbReference type="ARBA" id="ARBA00022771"/>
    </source>
</evidence>
<evidence type="ECO:0000256" key="7">
    <source>
        <dbReference type="ARBA" id="ARBA00023015"/>
    </source>
</evidence>
<dbReference type="Proteomes" id="UP000267029">
    <property type="component" value="Unassembled WGS sequence"/>
</dbReference>
<dbReference type="WBParaSite" id="MCU_000740-RA">
    <property type="protein sequence ID" value="MCU_000740-RA"/>
    <property type="gene ID" value="MCU_000740"/>
</dbReference>
<keyword evidence="7" id="KW-0805">Transcription regulation</keyword>
<feature type="compositionally biased region" description="Basic residues" evidence="10">
    <location>
        <begin position="130"/>
        <end position="142"/>
    </location>
</feature>
<feature type="region of interest" description="Disordered" evidence="10">
    <location>
        <begin position="34"/>
        <end position="163"/>
    </location>
</feature>
<keyword evidence="3" id="KW-0808">Transferase</keyword>
<dbReference type="InterPro" id="IPR017907">
    <property type="entry name" value="Znf_RING_CS"/>
</dbReference>
<keyword evidence="5 9" id="KW-0863">Zinc-finger</keyword>
<dbReference type="PANTHER" id="PTHR46077:SF1">
    <property type="entry name" value="TOP1 BINDING ARGININE_SERINE RICH PROTEIN, E3 UBIQUITIN LIGASE"/>
    <property type="match status" value="1"/>
</dbReference>
<dbReference type="InterPro" id="IPR018957">
    <property type="entry name" value="Znf_C3HC4_RING-type"/>
</dbReference>
<name>A0A0R3UF21_MESCO</name>
<dbReference type="Gene3D" id="3.30.40.10">
    <property type="entry name" value="Zinc/RING finger domain, C3HC4 (zinc finger)"/>
    <property type="match status" value="1"/>
</dbReference>
<dbReference type="GO" id="GO:0061630">
    <property type="term" value="F:ubiquitin protein ligase activity"/>
    <property type="evidence" value="ECO:0007669"/>
    <property type="project" value="UniProtKB-EC"/>
</dbReference>
<gene>
    <name evidence="12" type="ORF">MCOS_LOCUS5653</name>
</gene>
<evidence type="ECO:0000256" key="3">
    <source>
        <dbReference type="ARBA" id="ARBA00022679"/>
    </source>
</evidence>
<feature type="domain" description="RING-type" evidence="11">
    <location>
        <begin position="224"/>
        <end position="263"/>
    </location>
</feature>
<feature type="region of interest" description="Disordered" evidence="10">
    <location>
        <begin position="906"/>
        <end position="945"/>
    </location>
</feature>
<reference evidence="14" key="2">
    <citation type="submission" date="2019-11" db="UniProtKB">
        <authorList>
            <consortium name="WormBaseParasite"/>
        </authorList>
    </citation>
    <scope>IDENTIFICATION</scope>
</reference>
<dbReference type="OrthoDB" id="21204at2759"/>
<feature type="compositionally biased region" description="Low complexity" evidence="10">
    <location>
        <begin position="56"/>
        <end position="86"/>
    </location>
</feature>
<reference evidence="12 13" key="1">
    <citation type="submission" date="2018-10" db="EMBL/GenBank/DDBJ databases">
        <authorList>
            <consortium name="Pathogen Informatics"/>
        </authorList>
    </citation>
    <scope>NUCLEOTIDE SEQUENCE [LARGE SCALE GENOMIC DNA]</scope>
</reference>
<feature type="region of interest" description="Disordered" evidence="10">
    <location>
        <begin position="1"/>
        <end position="21"/>
    </location>
</feature>
<evidence type="ECO:0000256" key="1">
    <source>
        <dbReference type="ARBA" id="ARBA00000900"/>
    </source>
</evidence>
<dbReference type="PROSITE" id="PS00518">
    <property type="entry name" value="ZF_RING_1"/>
    <property type="match status" value="1"/>
</dbReference>
<dbReference type="GO" id="GO:0006513">
    <property type="term" value="P:protein monoubiquitination"/>
    <property type="evidence" value="ECO:0007669"/>
    <property type="project" value="TreeGrafter"/>
</dbReference>
<dbReference type="EMBL" id="UXSR01005205">
    <property type="protein sequence ID" value="VDD79650.1"/>
    <property type="molecule type" value="Genomic_DNA"/>
</dbReference>
<evidence type="ECO:0000313" key="14">
    <source>
        <dbReference type="WBParaSite" id="MCU_000740-RA"/>
    </source>
</evidence>
<dbReference type="EC" id="2.3.2.27" evidence="2"/>
<evidence type="ECO:0000256" key="9">
    <source>
        <dbReference type="PROSITE-ProRule" id="PRU00175"/>
    </source>
</evidence>
<dbReference type="Pfam" id="PF00097">
    <property type="entry name" value="zf-C3HC4"/>
    <property type="match status" value="1"/>
</dbReference>
<keyword evidence="6" id="KW-0862">Zinc</keyword>
<keyword evidence="4" id="KW-0479">Metal-binding</keyword>
<dbReference type="InterPro" id="IPR001841">
    <property type="entry name" value="Znf_RING"/>
</dbReference>
<protein>
    <recommendedName>
        <fullName evidence="2">RING-type E3 ubiquitin transferase</fullName>
        <ecNumber evidence="2">2.3.2.27</ecNumber>
    </recommendedName>
</protein>
<sequence>MDLKRSPSRSHSRSPITSPNLNYLSFRRFPESFRVPTGRTSRYPRSHRRVSSRRGASPPISAAISPSDSSSYSTSSSLTPPDTTAPYPRERTCKRRAPSTRITRNRPRGVSGGDGHSGVVVDRTPSSASSHHRNRSLARQRPLRQACRSSDVKSSSSNSTLEDSCDADVDVISASLSVPITIRRASVGPAEWRRRRGAAASRRNSVQLNAALDTATRESSDDECSICKDEKVNRSVLLPCMHTYCYACISQWVRINPTCPLCKGTAERIIHSITSDRQFSEVSVATTRMHSTSVSPTGFVGQLMSPQFEMYEVSPRFLNRSLTPSSDIGQVSVLPPFHPSINSTTQDHHGVLLHAFLSQVFDSSVIDPSLVRRLVYTNNLYTFPIPPATQMQCASDLLTRSTSCSFLAQNEALHTRLIDFAQRELIYLAPWLGFAGRYESVTTAPLNAHPRLNEAVGRLATQIIRRVACWNVPISRVSEFADAVRQLDQESRNGAAYFDGPLLASVSDAQLRHFCWELWQFARFSGTIDEYYSIMCLFREHFAQDSQSELPPPINLAVYTSPRCGAPRPGIARPSGHFIDTLASWLFSCFFQNPDGSGVIPRYSARRLLQTQAISTACRQLLPLTLRDPFGLISGSHSLPTCRRRAARTLLVRFAERPWPRQVSQLALCELIDQARLVGASSVPSLVQNTAMRRFANLTLLFSPSPSLLSVGTPLPRVEDIAPMSSRFGANWTSLMLSPTRSSAEGGMQTIEVEDDDDDVVEIIHSEEISVSDSEEQRQQRPVHQSPRCCSVHTAHCCCCKRRTPTGNGVISLFDAFIHYFQQKERMTAADVVRLTNQPSSPIVISDDEDEIAEVAETEPQPGPSMPQVDDPSPSQVQDNDSTEDLKAESPIYKPKTADDFYALLHQLMNGDNNDSTPPAESDASINPPAGAEVPHELPRPASAP</sequence>
<dbReference type="AlphaFoldDB" id="A0A0R3UF21"/>
<keyword evidence="13" id="KW-1185">Reference proteome</keyword>
<dbReference type="STRING" id="53468.A0A0R3UF21"/>
<dbReference type="GO" id="GO:0000209">
    <property type="term" value="P:protein polyubiquitination"/>
    <property type="evidence" value="ECO:0007669"/>
    <property type="project" value="TreeGrafter"/>
</dbReference>
<feature type="compositionally biased region" description="Polar residues" evidence="10">
    <location>
        <begin position="910"/>
        <end position="919"/>
    </location>
</feature>
<dbReference type="SUPFAM" id="SSF57850">
    <property type="entry name" value="RING/U-box"/>
    <property type="match status" value="1"/>
</dbReference>
<evidence type="ECO:0000256" key="10">
    <source>
        <dbReference type="SAM" id="MobiDB-lite"/>
    </source>
</evidence>
<comment type="catalytic activity">
    <reaction evidence="1">
        <text>S-ubiquitinyl-[E2 ubiquitin-conjugating enzyme]-L-cysteine + [acceptor protein]-L-lysine = [E2 ubiquitin-conjugating enzyme]-L-cysteine + N(6)-ubiquitinyl-[acceptor protein]-L-lysine.</text>
        <dbReference type="EC" id="2.3.2.27"/>
    </reaction>
</comment>
<keyword evidence="8" id="KW-0804">Transcription</keyword>
<dbReference type="PROSITE" id="PS50089">
    <property type="entry name" value="ZF_RING_2"/>
    <property type="match status" value="1"/>
</dbReference>
<dbReference type="InterPro" id="IPR013083">
    <property type="entry name" value="Znf_RING/FYVE/PHD"/>
</dbReference>
<dbReference type="GO" id="GO:0008270">
    <property type="term" value="F:zinc ion binding"/>
    <property type="evidence" value="ECO:0007669"/>
    <property type="project" value="UniProtKB-KW"/>
</dbReference>
<dbReference type="SMART" id="SM00184">
    <property type="entry name" value="RING"/>
    <property type="match status" value="1"/>
</dbReference>
<proteinExistence type="predicted"/>
<evidence type="ECO:0000256" key="6">
    <source>
        <dbReference type="ARBA" id="ARBA00022833"/>
    </source>
</evidence>
<accession>A0A0R3UF21</accession>
<evidence type="ECO:0000256" key="8">
    <source>
        <dbReference type="ARBA" id="ARBA00023163"/>
    </source>
</evidence>
<organism evidence="12 13">
    <name type="scientific">Mesocestoides corti</name>
    <name type="common">Flatworm</name>
    <dbReference type="NCBI Taxonomy" id="53468"/>
    <lineage>
        <taxon>Eukaryota</taxon>
        <taxon>Metazoa</taxon>
        <taxon>Spiralia</taxon>
        <taxon>Lophotrochozoa</taxon>
        <taxon>Platyhelminthes</taxon>
        <taxon>Cestoda</taxon>
        <taxon>Eucestoda</taxon>
        <taxon>Cyclophyllidea</taxon>
        <taxon>Mesocestoididae</taxon>
        <taxon>Mesocestoides</taxon>
    </lineage>
</organism>